<evidence type="ECO:0000259" key="1">
    <source>
        <dbReference type="SMART" id="SM00460"/>
    </source>
</evidence>
<dbReference type="Proteomes" id="UP001597414">
    <property type="component" value="Unassembled WGS sequence"/>
</dbReference>
<reference evidence="3" key="1">
    <citation type="journal article" date="2019" name="Int. J. Syst. Evol. Microbiol.">
        <title>The Global Catalogue of Microorganisms (GCM) 10K type strain sequencing project: providing services to taxonomists for standard genome sequencing and annotation.</title>
        <authorList>
            <consortium name="The Broad Institute Genomics Platform"/>
            <consortium name="The Broad Institute Genome Sequencing Center for Infectious Disease"/>
            <person name="Wu L."/>
            <person name="Ma J."/>
        </authorList>
    </citation>
    <scope>NUCLEOTIDE SEQUENCE [LARGE SCALE GENOMIC DNA]</scope>
    <source>
        <strain evidence="3">KCTC 19812</strain>
    </source>
</reference>
<protein>
    <submittedName>
        <fullName evidence="2">Transglutaminase domain-containing protein</fullName>
    </submittedName>
</protein>
<evidence type="ECO:0000313" key="2">
    <source>
        <dbReference type="EMBL" id="MFD2202886.1"/>
    </source>
</evidence>
<dbReference type="PANTHER" id="PTHR33490">
    <property type="entry name" value="BLR5614 PROTEIN-RELATED"/>
    <property type="match status" value="1"/>
</dbReference>
<dbReference type="InterPro" id="IPR002931">
    <property type="entry name" value="Transglutaminase-like"/>
</dbReference>
<dbReference type="SMART" id="SM00460">
    <property type="entry name" value="TGc"/>
    <property type="match status" value="1"/>
</dbReference>
<dbReference type="Gene3D" id="3.10.620.30">
    <property type="match status" value="1"/>
</dbReference>
<dbReference type="SUPFAM" id="SSF54001">
    <property type="entry name" value="Cysteine proteinases"/>
    <property type="match status" value="1"/>
</dbReference>
<dbReference type="InterPro" id="IPR013589">
    <property type="entry name" value="Bac_transglu_N"/>
</dbReference>
<accession>A0ABW5BBW7</accession>
<dbReference type="Pfam" id="PF08379">
    <property type="entry name" value="Bact_transglu_N"/>
    <property type="match status" value="1"/>
</dbReference>
<dbReference type="PANTHER" id="PTHR33490:SF1">
    <property type="entry name" value="SLL1233 PROTEIN"/>
    <property type="match status" value="1"/>
</dbReference>
<gene>
    <name evidence="2" type="ORF">ACFSKV_15010</name>
</gene>
<organism evidence="2 3">
    <name type="scientific">Shivajiella indica</name>
    <dbReference type="NCBI Taxonomy" id="872115"/>
    <lineage>
        <taxon>Bacteria</taxon>
        <taxon>Pseudomonadati</taxon>
        <taxon>Bacteroidota</taxon>
        <taxon>Cytophagia</taxon>
        <taxon>Cytophagales</taxon>
        <taxon>Cyclobacteriaceae</taxon>
        <taxon>Shivajiella</taxon>
    </lineage>
</organism>
<evidence type="ECO:0000313" key="3">
    <source>
        <dbReference type="Proteomes" id="UP001597414"/>
    </source>
</evidence>
<dbReference type="EMBL" id="JBHUIV010000020">
    <property type="protein sequence ID" value="MFD2202886.1"/>
    <property type="molecule type" value="Genomic_DNA"/>
</dbReference>
<proteinExistence type="predicted"/>
<sequence>MVRLEIQHFTKYTYSEPVSLGPQNLFLIPQQRSYFNIERSRLLINPQFEGLNERLDLEGNSYYQTWFIRHTEFLEIETDFIIQSEKYNPYGFILSEGNSFPFRFYEYSEDQKLYLRPFLKTEDYPELKEFAFSVLFQSKDLIGFLVRLISQIHSEWRHTIREDHGIWPSSQTFVSKQGSCRDLSWMLMEILRSIGLATRFVSGYAFNPELEEGHELHAWVEIYLPGGGWIGVDPSLGLFTDHHYIPLASSFDPKNTFPVQGTYGGAGNSTLHAEVWIKEI</sequence>
<name>A0ABW5BBW7_9BACT</name>
<dbReference type="Pfam" id="PF01841">
    <property type="entry name" value="Transglut_core"/>
    <property type="match status" value="1"/>
</dbReference>
<dbReference type="InterPro" id="IPR038765">
    <property type="entry name" value="Papain-like_cys_pep_sf"/>
</dbReference>
<comment type="caution">
    <text evidence="2">The sequence shown here is derived from an EMBL/GenBank/DDBJ whole genome shotgun (WGS) entry which is preliminary data.</text>
</comment>
<dbReference type="RefSeq" id="WP_380804478.1">
    <property type="nucleotide sequence ID" value="NZ_JBHUIV010000020.1"/>
</dbReference>
<keyword evidence="3" id="KW-1185">Reference proteome</keyword>
<feature type="domain" description="Transglutaminase-like" evidence="1">
    <location>
        <begin position="172"/>
        <end position="236"/>
    </location>
</feature>